<accession>A0ABY7F7M2</accession>
<organism evidence="4 5">
    <name type="scientific">Mya arenaria</name>
    <name type="common">Soft-shell clam</name>
    <dbReference type="NCBI Taxonomy" id="6604"/>
    <lineage>
        <taxon>Eukaryota</taxon>
        <taxon>Metazoa</taxon>
        <taxon>Spiralia</taxon>
        <taxon>Lophotrochozoa</taxon>
        <taxon>Mollusca</taxon>
        <taxon>Bivalvia</taxon>
        <taxon>Autobranchia</taxon>
        <taxon>Heteroconchia</taxon>
        <taxon>Euheterodonta</taxon>
        <taxon>Imparidentia</taxon>
        <taxon>Neoheterodontei</taxon>
        <taxon>Myida</taxon>
        <taxon>Myoidea</taxon>
        <taxon>Myidae</taxon>
        <taxon>Mya</taxon>
    </lineage>
</organism>
<gene>
    <name evidence="4" type="ORF">MAR_000023</name>
</gene>
<evidence type="ECO:0000256" key="1">
    <source>
        <dbReference type="ARBA" id="ARBA00001968"/>
    </source>
</evidence>
<proteinExistence type="predicted"/>
<name>A0ABY7F7M2_MYAAR</name>
<comment type="cofactor">
    <cofactor evidence="1">
        <name>a divalent metal cation</name>
        <dbReference type="ChEBI" id="CHEBI:60240"/>
    </cofactor>
</comment>
<keyword evidence="5" id="KW-1185">Reference proteome</keyword>
<sequence length="369" mass="40805">MKGTPAFSVIPGSSASESAIVDEDPFNLLGFDGKYFREKQSSVSSSAITATTSPTVRISDRDASSSPHSYVALNSPSGTFPTLTLFGQVRRMHSIRLAGFGHIVVCTTSVRCSYDSIDWQSRAWGMYEVACEAEVDEIEGIETQVNIPEYTKDMPFCDIFSNSCIREPTSTGKRKGNKLNVNGIVIKPRTLKEVQTAYYVESTAAKKSVKKFFDAATYVLTLLSEKFLKFAYCTSKEKVYDVVDENPMIVRQSNSFPTDAADQRKPASIFEGIENFPKLMGLIYGTHIRTKGPSEDEYMYVHRKQFHSINVQVVVDGDDKINDIVARWPGSVHLYRILRGSGLSQLLDNGPGSPGSSIYLVIAAILVHI</sequence>
<dbReference type="InterPro" id="IPR027806">
    <property type="entry name" value="HARBI1_dom"/>
</dbReference>
<dbReference type="EMBL" id="CP111022">
    <property type="protein sequence ID" value="WAR18185.1"/>
    <property type="molecule type" value="Genomic_DNA"/>
</dbReference>
<evidence type="ECO:0000313" key="5">
    <source>
        <dbReference type="Proteomes" id="UP001164746"/>
    </source>
</evidence>
<reference evidence="4" key="1">
    <citation type="submission" date="2022-11" db="EMBL/GenBank/DDBJ databases">
        <title>Centuries of genome instability and evolution in soft-shell clam transmissible cancer (bioRxiv).</title>
        <authorList>
            <person name="Hart S.F.M."/>
            <person name="Yonemitsu M.A."/>
            <person name="Giersch R.M."/>
            <person name="Beal B.F."/>
            <person name="Arriagada G."/>
            <person name="Davis B.W."/>
            <person name="Ostrander E.A."/>
            <person name="Goff S.P."/>
            <person name="Metzger M.J."/>
        </authorList>
    </citation>
    <scope>NUCLEOTIDE SEQUENCE</scope>
    <source>
        <strain evidence="4">MELC-2E11</strain>
        <tissue evidence="4">Siphon/mantle</tissue>
    </source>
</reference>
<evidence type="ECO:0000313" key="4">
    <source>
        <dbReference type="EMBL" id="WAR18185.1"/>
    </source>
</evidence>
<dbReference type="Proteomes" id="UP001164746">
    <property type="component" value="Chromosome 11"/>
</dbReference>
<protein>
    <submittedName>
        <fullName evidence="4">HARB1-like protein</fullName>
    </submittedName>
</protein>
<evidence type="ECO:0000256" key="2">
    <source>
        <dbReference type="ARBA" id="ARBA00022723"/>
    </source>
</evidence>
<keyword evidence="2" id="KW-0479">Metal-binding</keyword>
<evidence type="ECO:0000259" key="3">
    <source>
        <dbReference type="Pfam" id="PF13359"/>
    </source>
</evidence>
<dbReference type="Pfam" id="PF13359">
    <property type="entry name" value="DDE_Tnp_4"/>
    <property type="match status" value="1"/>
</dbReference>
<feature type="domain" description="DDE Tnp4" evidence="3">
    <location>
        <begin position="283"/>
        <end position="348"/>
    </location>
</feature>